<dbReference type="RefSeq" id="WP_099018433.1">
    <property type="nucleotide sequence ID" value="NZ_NIHB01000001.1"/>
</dbReference>
<evidence type="ECO:0000313" key="2">
    <source>
        <dbReference type="EMBL" id="TDR20596.1"/>
    </source>
</evidence>
<keyword evidence="3" id="KW-1185">Reference proteome</keyword>
<sequence length="124" mass="13908">MQNKQEIVEIKAGEKVELFSRSFSSVPMTYEFTAMAKQGFELLGRVEVHAKGGLRKKQVRFSQLQTSNTVKASLWDTFLTIYVVADADLKVTTPKRKMNALRFTLVMALLVIVVASAIVITQLL</sequence>
<name>A0A4R6XLZ4_9GAMM</name>
<keyword evidence="1" id="KW-0472">Membrane</keyword>
<keyword evidence="1" id="KW-0812">Transmembrane</keyword>
<reference evidence="2 3" key="1">
    <citation type="submission" date="2019-03" db="EMBL/GenBank/DDBJ databases">
        <title>Genomic Encyclopedia of Type Strains, Phase IV (KMG-IV): sequencing the most valuable type-strain genomes for metagenomic binning, comparative biology and taxonomic classification.</title>
        <authorList>
            <person name="Goeker M."/>
        </authorList>
    </citation>
    <scope>NUCLEOTIDE SEQUENCE [LARGE SCALE GENOMIC DNA]</scope>
    <source>
        <strain evidence="2 3">DSM 25488</strain>
    </source>
</reference>
<proteinExistence type="predicted"/>
<dbReference type="Proteomes" id="UP000295724">
    <property type="component" value="Unassembled WGS sequence"/>
</dbReference>
<comment type="caution">
    <text evidence="2">The sequence shown here is derived from an EMBL/GenBank/DDBJ whole genome shotgun (WGS) entry which is preliminary data.</text>
</comment>
<evidence type="ECO:0000313" key="3">
    <source>
        <dbReference type="Proteomes" id="UP000295724"/>
    </source>
</evidence>
<dbReference type="EMBL" id="SNZB01000003">
    <property type="protein sequence ID" value="TDR20596.1"/>
    <property type="molecule type" value="Genomic_DNA"/>
</dbReference>
<accession>A0A4R6XLZ4</accession>
<organism evidence="2 3">
    <name type="scientific">Marinicella litoralis</name>
    <dbReference type="NCBI Taxonomy" id="644220"/>
    <lineage>
        <taxon>Bacteria</taxon>
        <taxon>Pseudomonadati</taxon>
        <taxon>Pseudomonadota</taxon>
        <taxon>Gammaproteobacteria</taxon>
        <taxon>Lysobacterales</taxon>
        <taxon>Marinicellaceae</taxon>
        <taxon>Marinicella</taxon>
    </lineage>
</organism>
<gene>
    <name evidence="2" type="ORF">C8D91_1570</name>
</gene>
<feature type="transmembrane region" description="Helical" evidence="1">
    <location>
        <begin position="100"/>
        <end position="120"/>
    </location>
</feature>
<dbReference type="AlphaFoldDB" id="A0A4R6XLZ4"/>
<keyword evidence="1" id="KW-1133">Transmembrane helix</keyword>
<protein>
    <submittedName>
        <fullName evidence="2">Uncharacterized protein</fullName>
    </submittedName>
</protein>
<evidence type="ECO:0000256" key="1">
    <source>
        <dbReference type="SAM" id="Phobius"/>
    </source>
</evidence>